<dbReference type="InterPro" id="IPR021858">
    <property type="entry name" value="Fun_TF"/>
</dbReference>
<evidence type="ECO:0000313" key="2">
    <source>
        <dbReference type="EMBL" id="RFU28170.1"/>
    </source>
</evidence>
<dbReference type="EMBL" id="NCSJ02000173">
    <property type="protein sequence ID" value="RFU28170.1"/>
    <property type="molecule type" value="Genomic_DNA"/>
</dbReference>
<accession>A0A3E2H449</accession>
<proteinExistence type="predicted"/>
<sequence>MPASSSGSTPKSQSRQQPLENFPFLSINAGLRGDEEDERSRRFFVRSYAKRAALEQRKLSANPLNHPERSNRACPAEAEPLAKHVTRFRVASSTNRKHKPLKRKSELKGNISQEAASSSQSEDVFSISLDLSPSRGRFDAFGIMPITFGPQEQKLLYFYKNSLSKSFLAFDSRSELIQQSATDPAWLNATLSLIALYFDLSLGRDVSPECLYHKGEALRLANERLAPSAGQSYSVATIAAVALLANFDITIGSLHNAAIHMNGLHELVNLTGGVSIPPEEVLVIYTHYLRQTRVDLQYSSTWHTHPRFEFAGAAVEDSPGPYCNNDLGFYFTELRHPVDPRVSLGQILTKLCAISNTKDLTMSDYIGEFNNCLYLCEYRLLTRCDGALPEDKAQRVFRTKFLSLCLYVHIALRELPLTSMAAQNISERLRASLDSDIQQLYNLWEKEPRHLLWVMFMGAVVVNNVSHREYFIDGATYICDSQGIDSLEKFKYALKDILWLEHFCELRSVTLWGEIASKMWSSRNLTILSEYDPFNGGGYIYSQ</sequence>
<dbReference type="Pfam" id="PF11951">
    <property type="entry name" value="Fungal_trans_2"/>
    <property type="match status" value="1"/>
</dbReference>
<name>A0A3E2H449_SCYLI</name>
<protein>
    <recommendedName>
        <fullName evidence="4">Transcription factor domain-containing protein</fullName>
    </recommendedName>
</protein>
<feature type="non-terminal residue" evidence="2">
    <location>
        <position position="543"/>
    </location>
</feature>
<evidence type="ECO:0008006" key="4">
    <source>
        <dbReference type="Google" id="ProtNLM"/>
    </source>
</evidence>
<dbReference type="Proteomes" id="UP000258309">
    <property type="component" value="Unassembled WGS sequence"/>
</dbReference>
<gene>
    <name evidence="2" type="ORF">B7463_g8173</name>
</gene>
<feature type="non-terminal residue" evidence="2">
    <location>
        <position position="1"/>
    </location>
</feature>
<evidence type="ECO:0000313" key="3">
    <source>
        <dbReference type="Proteomes" id="UP000258309"/>
    </source>
</evidence>
<reference evidence="2 3" key="1">
    <citation type="submission" date="2018-05" db="EMBL/GenBank/DDBJ databases">
        <title>Draft genome sequence of Scytalidium lignicola DSM 105466, a ubiquitous saprotrophic fungus.</title>
        <authorList>
            <person name="Buettner E."/>
            <person name="Gebauer A.M."/>
            <person name="Hofrichter M."/>
            <person name="Liers C."/>
            <person name="Kellner H."/>
        </authorList>
    </citation>
    <scope>NUCLEOTIDE SEQUENCE [LARGE SCALE GENOMIC DNA]</scope>
    <source>
        <strain evidence="2 3">DSM 105466</strain>
    </source>
</reference>
<organism evidence="2 3">
    <name type="scientific">Scytalidium lignicola</name>
    <name type="common">Hyphomycete</name>
    <dbReference type="NCBI Taxonomy" id="5539"/>
    <lineage>
        <taxon>Eukaryota</taxon>
        <taxon>Fungi</taxon>
        <taxon>Dikarya</taxon>
        <taxon>Ascomycota</taxon>
        <taxon>Pezizomycotina</taxon>
        <taxon>Leotiomycetes</taxon>
        <taxon>Leotiomycetes incertae sedis</taxon>
        <taxon>Scytalidium</taxon>
    </lineage>
</organism>
<dbReference type="STRING" id="5539.A0A3E2H449"/>
<dbReference type="PANTHER" id="PTHR37540">
    <property type="entry name" value="TRANSCRIPTION FACTOR (ACR-2), PUTATIVE-RELATED-RELATED"/>
    <property type="match status" value="1"/>
</dbReference>
<evidence type="ECO:0000256" key="1">
    <source>
        <dbReference type="SAM" id="MobiDB-lite"/>
    </source>
</evidence>
<feature type="compositionally biased region" description="Polar residues" evidence="1">
    <location>
        <begin position="1"/>
        <end position="19"/>
    </location>
</feature>
<dbReference type="AlphaFoldDB" id="A0A3E2H449"/>
<feature type="region of interest" description="Disordered" evidence="1">
    <location>
        <begin position="88"/>
        <end position="115"/>
    </location>
</feature>
<keyword evidence="3" id="KW-1185">Reference proteome</keyword>
<dbReference type="OrthoDB" id="4158087at2759"/>
<comment type="caution">
    <text evidence="2">The sequence shown here is derived from an EMBL/GenBank/DDBJ whole genome shotgun (WGS) entry which is preliminary data.</text>
</comment>
<dbReference type="PANTHER" id="PTHR37540:SF5">
    <property type="entry name" value="TRANSCRIPTION FACTOR DOMAIN-CONTAINING PROTEIN"/>
    <property type="match status" value="1"/>
</dbReference>
<feature type="region of interest" description="Disordered" evidence="1">
    <location>
        <begin position="1"/>
        <end position="33"/>
    </location>
</feature>